<keyword evidence="2" id="KW-0805">Transcription regulation</keyword>
<organism evidence="6 7">
    <name type="scientific">Brucella pseudogrignonensis</name>
    <dbReference type="NCBI Taxonomy" id="419475"/>
    <lineage>
        <taxon>Bacteria</taxon>
        <taxon>Pseudomonadati</taxon>
        <taxon>Pseudomonadota</taxon>
        <taxon>Alphaproteobacteria</taxon>
        <taxon>Hyphomicrobiales</taxon>
        <taxon>Brucellaceae</taxon>
        <taxon>Brucella/Ochrobactrum group</taxon>
        <taxon>Brucella</taxon>
    </lineage>
</organism>
<dbReference type="Pfam" id="PF00126">
    <property type="entry name" value="HTH_1"/>
    <property type="match status" value="1"/>
</dbReference>
<evidence type="ECO:0000256" key="4">
    <source>
        <dbReference type="ARBA" id="ARBA00023163"/>
    </source>
</evidence>
<dbReference type="InterPro" id="IPR036388">
    <property type="entry name" value="WH-like_DNA-bd_sf"/>
</dbReference>
<evidence type="ECO:0000313" key="7">
    <source>
        <dbReference type="Proteomes" id="UP000526233"/>
    </source>
</evidence>
<evidence type="ECO:0000259" key="5">
    <source>
        <dbReference type="PROSITE" id="PS50931"/>
    </source>
</evidence>
<dbReference type="InterPro" id="IPR005119">
    <property type="entry name" value="LysR_subst-bd"/>
</dbReference>
<sequence length="316" mass="34994">MIISQSNASLLKFELRHLRYVIAAADHHSFRRAAQILAVEPSTVSRRIRDLEDSIGTALFIRGKQRLTLTHAGERFLQRARNAVNQLTQATLDVGTIGQGQSGVVRIGLISSMASGFISELLRAYAAEHIGVRIEYVEGDTNAHVSAIKQHQIDLAFLVGGSHTEDCDEVHLWNEQVYVAMSANHQLTKEDKLRWGDLLHQSFVISEAQSGSKIQEYLVKNLAEQGYSPNIERHAVYRDTLMQVVASAESLTITTEAMVAAHFPGVVFRPLIGEKFSFYAVWSPSNDNPALRRMLSLAKILSDSSRANDAISAVTE</sequence>
<dbReference type="Gene3D" id="3.40.190.10">
    <property type="entry name" value="Periplasmic binding protein-like II"/>
    <property type="match status" value="2"/>
</dbReference>
<dbReference type="SUPFAM" id="SSF53850">
    <property type="entry name" value="Periplasmic binding protein-like II"/>
    <property type="match status" value="1"/>
</dbReference>
<dbReference type="Pfam" id="PF03466">
    <property type="entry name" value="LysR_substrate"/>
    <property type="match status" value="1"/>
</dbReference>
<dbReference type="PANTHER" id="PTHR30346">
    <property type="entry name" value="TRANSCRIPTIONAL DUAL REGULATOR HCAR-RELATED"/>
    <property type="match status" value="1"/>
</dbReference>
<dbReference type="FunFam" id="1.10.10.10:FF:000001">
    <property type="entry name" value="LysR family transcriptional regulator"/>
    <property type="match status" value="1"/>
</dbReference>
<name>A0A7Y3TBW9_9HYPH</name>
<dbReference type="PANTHER" id="PTHR30346:SF0">
    <property type="entry name" value="HCA OPERON TRANSCRIPTIONAL ACTIVATOR HCAR"/>
    <property type="match status" value="1"/>
</dbReference>
<accession>A0A7Y3TBW9</accession>
<dbReference type="CDD" id="cd08414">
    <property type="entry name" value="PBP2_LTTR_aromatics_like"/>
    <property type="match status" value="1"/>
</dbReference>
<dbReference type="Gene3D" id="1.10.10.10">
    <property type="entry name" value="Winged helix-like DNA-binding domain superfamily/Winged helix DNA-binding domain"/>
    <property type="match status" value="1"/>
</dbReference>
<dbReference type="RefSeq" id="WP_062425052.1">
    <property type="nucleotide sequence ID" value="NZ_PKQI01000003.1"/>
</dbReference>
<keyword evidence="3" id="KW-0238">DNA-binding</keyword>
<gene>
    <name evidence="6" type="ORF">EHE22_21085</name>
</gene>
<evidence type="ECO:0000313" key="6">
    <source>
        <dbReference type="EMBL" id="NNV22907.1"/>
    </source>
</evidence>
<reference evidence="6 7" key="1">
    <citation type="submission" date="2018-11" db="EMBL/GenBank/DDBJ databases">
        <title>Genome sequencing and analysis.</title>
        <authorList>
            <person name="Huang Y.-T."/>
        </authorList>
    </citation>
    <scope>NUCLEOTIDE SEQUENCE [LARGE SCALE GENOMIC DNA]</scope>
    <source>
        <strain evidence="6 7">SHIN</strain>
    </source>
</reference>
<evidence type="ECO:0000256" key="1">
    <source>
        <dbReference type="ARBA" id="ARBA00009437"/>
    </source>
</evidence>
<dbReference type="GO" id="GO:0003700">
    <property type="term" value="F:DNA-binding transcription factor activity"/>
    <property type="evidence" value="ECO:0007669"/>
    <property type="project" value="InterPro"/>
</dbReference>
<comment type="caution">
    <text evidence="6">The sequence shown here is derived from an EMBL/GenBank/DDBJ whole genome shotgun (WGS) entry which is preliminary data.</text>
</comment>
<dbReference type="InterPro" id="IPR036390">
    <property type="entry name" value="WH_DNA-bd_sf"/>
</dbReference>
<evidence type="ECO:0000256" key="2">
    <source>
        <dbReference type="ARBA" id="ARBA00023015"/>
    </source>
</evidence>
<evidence type="ECO:0000256" key="3">
    <source>
        <dbReference type="ARBA" id="ARBA00023125"/>
    </source>
</evidence>
<comment type="similarity">
    <text evidence="1">Belongs to the LysR transcriptional regulatory family.</text>
</comment>
<proteinExistence type="inferred from homology"/>
<dbReference type="GO" id="GO:0032993">
    <property type="term" value="C:protein-DNA complex"/>
    <property type="evidence" value="ECO:0007669"/>
    <property type="project" value="TreeGrafter"/>
</dbReference>
<keyword evidence="4" id="KW-0804">Transcription</keyword>
<feature type="domain" description="HTH lysR-type" evidence="5">
    <location>
        <begin position="13"/>
        <end position="70"/>
    </location>
</feature>
<dbReference type="PROSITE" id="PS50931">
    <property type="entry name" value="HTH_LYSR"/>
    <property type="match status" value="1"/>
</dbReference>
<dbReference type="SUPFAM" id="SSF46785">
    <property type="entry name" value="Winged helix' DNA-binding domain"/>
    <property type="match status" value="1"/>
</dbReference>
<dbReference type="InterPro" id="IPR000847">
    <property type="entry name" value="LysR_HTH_N"/>
</dbReference>
<dbReference type="GO" id="GO:0003677">
    <property type="term" value="F:DNA binding"/>
    <property type="evidence" value="ECO:0007669"/>
    <property type="project" value="UniProtKB-KW"/>
</dbReference>
<dbReference type="Proteomes" id="UP000526233">
    <property type="component" value="Unassembled WGS sequence"/>
</dbReference>
<dbReference type="EMBL" id="PKQI01000003">
    <property type="protein sequence ID" value="NNV22907.1"/>
    <property type="molecule type" value="Genomic_DNA"/>
</dbReference>
<dbReference type="AlphaFoldDB" id="A0A7Y3TBW9"/>
<protein>
    <submittedName>
        <fullName evidence="6">LysR family transcriptional regulator</fullName>
    </submittedName>
</protein>